<dbReference type="GO" id="GO:0005634">
    <property type="term" value="C:nucleus"/>
    <property type="evidence" value="ECO:0007669"/>
    <property type="project" value="UniProtKB-SubCell"/>
</dbReference>
<keyword evidence="13" id="KW-0472">Membrane</keyword>
<dbReference type="PRINTS" id="PR00619">
    <property type="entry name" value="GATAZNFINGER"/>
</dbReference>
<dbReference type="Proteomes" id="UP000695007">
    <property type="component" value="Unplaced"/>
</dbReference>
<feature type="transmembrane region" description="Helical" evidence="13">
    <location>
        <begin position="287"/>
        <end position="308"/>
    </location>
</feature>
<evidence type="ECO:0000256" key="6">
    <source>
        <dbReference type="ARBA" id="ARBA00023015"/>
    </source>
</evidence>
<dbReference type="Pfam" id="PF00320">
    <property type="entry name" value="GATA"/>
    <property type="match status" value="1"/>
</dbReference>
<dbReference type="PROSITE" id="PS50114">
    <property type="entry name" value="GATA_ZN_FINGER_2"/>
    <property type="match status" value="1"/>
</dbReference>
<feature type="domain" description="GATA-type" evidence="14">
    <location>
        <begin position="182"/>
        <end position="236"/>
    </location>
</feature>
<dbReference type="FunFam" id="3.30.50.10:FF:000001">
    <property type="entry name" value="GATA transcription factor (GATAd)"/>
    <property type="match status" value="1"/>
</dbReference>
<evidence type="ECO:0000256" key="1">
    <source>
        <dbReference type="ARBA" id="ARBA00004123"/>
    </source>
</evidence>
<evidence type="ECO:0000256" key="13">
    <source>
        <dbReference type="SAM" id="Phobius"/>
    </source>
</evidence>
<dbReference type="GO" id="GO:0045165">
    <property type="term" value="P:cell fate commitment"/>
    <property type="evidence" value="ECO:0007669"/>
    <property type="project" value="TreeGrafter"/>
</dbReference>
<evidence type="ECO:0000256" key="2">
    <source>
        <dbReference type="ARBA" id="ARBA00022723"/>
    </source>
</evidence>
<keyword evidence="15" id="KW-1185">Reference proteome</keyword>
<evidence type="ECO:0000313" key="16">
    <source>
        <dbReference type="RefSeq" id="XP_011497145.1"/>
    </source>
</evidence>
<reference evidence="16" key="1">
    <citation type="submission" date="2025-08" db="UniProtKB">
        <authorList>
            <consortium name="RefSeq"/>
        </authorList>
    </citation>
    <scope>IDENTIFICATION</scope>
</reference>
<sequence>MHVKRVRQQYREKSKFSSLYRMTGVGSIGSSAGSTSGYPLYMNPAELTSSSQQLWTTQVPNLSGALPPMNTEDYGVSKSSTVTHQSLPAFSQPFSTRFPRYSPPYTSQQASAATSDITSWPTYASTGETALTSQYAVAATAAVTSTGRRQPNSGGGAPTPAQHQLSAAASLSAMHNIEAEYFTEGRECVNCGAVSTPLWRRDGTGHYLCNACGLYHKMNGMNRPLVKQSRRMWRTRANSTKASVGIVASLVPLKKNRAGVCRRLDVLVCLVVTVKQRQRRCGVEMRMVMLFAMLAAFILNCMVSTGHLA</sequence>
<protein>
    <submittedName>
        <fullName evidence="16">Transcription factor GATA-4-like isoform X5</fullName>
    </submittedName>
</protein>
<name>A0AAJ7DUR4_9HYME</name>
<dbReference type="PANTHER" id="PTHR10071:SF281">
    <property type="entry name" value="BOX A-BINDING FACTOR-RELATED"/>
    <property type="match status" value="1"/>
</dbReference>
<keyword evidence="6" id="KW-0805">Transcription regulation</keyword>
<evidence type="ECO:0000256" key="5">
    <source>
        <dbReference type="ARBA" id="ARBA00022833"/>
    </source>
</evidence>
<comment type="subcellular location">
    <subcellularLocation>
        <location evidence="1">Nucleus</location>
    </subcellularLocation>
</comment>
<feature type="region of interest" description="Disordered" evidence="12">
    <location>
        <begin position="142"/>
        <end position="163"/>
    </location>
</feature>
<organism evidence="15 16">
    <name type="scientific">Ceratosolen solmsi marchali</name>
    <dbReference type="NCBI Taxonomy" id="326594"/>
    <lineage>
        <taxon>Eukaryota</taxon>
        <taxon>Metazoa</taxon>
        <taxon>Ecdysozoa</taxon>
        <taxon>Arthropoda</taxon>
        <taxon>Hexapoda</taxon>
        <taxon>Insecta</taxon>
        <taxon>Pterygota</taxon>
        <taxon>Neoptera</taxon>
        <taxon>Endopterygota</taxon>
        <taxon>Hymenoptera</taxon>
        <taxon>Apocrita</taxon>
        <taxon>Proctotrupomorpha</taxon>
        <taxon>Chalcidoidea</taxon>
        <taxon>Agaonidae</taxon>
        <taxon>Agaoninae</taxon>
        <taxon>Ceratosolen</taxon>
    </lineage>
</organism>
<accession>A0AAJ7DUR4</accession>
<dbReference type="Gene3D" id="3.30.50.10">
    <property type="entry name" value="Erythroid Transcription Factor GATA-1, subunit A"/>
    <property type="match status" value="1"/>
</dbReference>
<dbReference type="GO" id="GO:0000981">
    <property type="term" value="F:DNA-binding transcription factor activity, RNA polymerase II-specific"/>
    <property type="evidence" value="ECO:0007669"/>
    <property type="project" value="TreeGrafter"/>
</dbReference>
<evidence type="ECO:0000256" key="7">
    <source>
        <dbReference type="ARBA" id="ARBA00023125"/>
    </source>
</evidence>
<keyword evidence="13" id="KW-1133">Transmembrane helix</keyword>
<dbReference type="GO" id="GO:0000978">
    <property type="term" value="F:RNA polymerase II cis-regulatory region sequence-specific DNA binding"/>
    <property type="evidence" value="ECO:0007669"/>
    <property type="project" value="TreeGrafter"/>
</dbReference>
<evidence type="ECO:0000256" key="9">
    <source>
        <dbReference type="ARBA" id="ARBA00023163"/>
    </source>
</evidence>
<evidence type="ECO:0000256" key="12">
    <source>
        <dbReference type="SAM" id="MobiDB-lite"/>
    </source>
</evidence>
<keyword evidence="3" id="KW-0677">Repeat</keyword>
<dbReference type="CDD" id="cd00202">
    <property type="entry name" value="ZnF_GATA"/>
    <property type="match status" value="1"/>
</dbReference>
<keyword evidence="9" id="KW-0804">Transcription</keyword>
<evidence type="ECO:0000256" key="3">
    <source>
        <dbReference type="ARBA" id="ARBA00022737"/>
    </source>
</evidence>
<evidence type="ECO:0000256" key="11">
    <source>
        <dbReference type="PROSITE-ProRule" id="PRU00094"/>
    </source>
</evidence>
<keyword evidence="7" id="KW-0238">DNA-binding</keyword>
<keyword evidence="10" id="KW-0539">Nucleus</keyword>
<evidence type="ECO:0000259" key="14">
    <source>
        <dbReference type="PROSITE" id="PS50114"/>
    </source>
</evidence>
<evidence type="ECO:0000256" key="4">
    <source>
        <dbReference type="ARBA" id="ARBA00022771"/>
    </source>
</evidence>
<keyword evidence="5" id="KW-0862">Zinc</keyword>
<dbReference type="InterPro" id="IPR000679">
    <property type="entry name" value="Znf_GATA"/>
</dbReference>
<evidence type="ECO:0000256" key="8">
    <source>
        <dbReference type="ARBA" id="ARBA00023159"/>
    </source>
</evidence>
<dbReference type="SUPFAM" id="SSF57716">
    <property type="entry name" value="Glucocorticoid receptor-like (DNA-binding domain)"/>
    <property type="match status" value="1"/>
</dbReference>
<evidence type="ECO:0000256" key="10">
    <source>
        <dbReference type="ARBA" id="ARBA00023242"/>
    </source>
</evidence>
<dbReference type="GO" id="GO:0008270">
    <property type="term" value="F:zinc ion binding"/>
    <property type="evidence" value="ECO:0007669"/>
    <property type="project" value="UniProtKB-KW"/>
</dbReference>
<dbReference type="PROSITE" id="PS00344">
    <property type="entry name" value="GATA_ZN_FINGER_1"/>
    <property type="match status" value="1"/>
</dbReference>
<dbReference type="GeneID" id="105361592"/>
<gene>
    <name evidence="16" type="primary">LOC105361592</name>
</gene>
<dbReference type="InterPro" id="IPR013088">
    <property type="entry name" value="Znf_NHR/GATA"/>
</dbReference>
<keyword evidence="4 11" id="KW-0863">Zinc-finger</keyword>
<dbReference type="RefSeq" id="XP_011497145.1">
    <property type="nucleotide sequence ID" value="XM_011498843.1"/>
</dbReference>
<keyword evidence="2" id="KW-0479">Metal-binding</keyword>
<evidence type="ECO:0000313" key="15">
    <source>
        <dbReference type="Proteomes" id="UP000695007"/>
    </source>
</evidence>
<dbReference type="GO" id="GO:0000122">
    <property type="term" value="P:negative regulation of transcription by RNA polymerase II"/>
    <property type="evidence" value="ECO:0007669"/>
    <property type="project" value="TreeGrafter"/>
</dbReference>
<keyword evidence="13" id="KW-0812">Transmembrane</keyword>
<dbReference type="InterPro" id="IPR039355">
    <property type="entry name" value="Transcription_factor_GATA"/>
</dbReference>
<dbReference type="SMART" id="SM00401">
    <property type="entry name" value="ZnF_GATA"/>
    <property type="match status" value="1"/>
</dbReference>
<proteinExistence type="predicted"/>
<dbReference type="AlphaFoldDB" id="A0AAJ7DUR4"/>
<keyword evidence="8" id="KW-0010">Activator</keyword>
<dbReference type="GO" id="GO:0045944">
    <property type="term" value="P:positive regulation of transcription by RNA polymerase II"/>
    <property type="evidence" value="ECO:0007669"/>
    <property type="project" value="TreeGrafter"/>
</dbReference>
<dbReference type="PANTHER" id="PTHR10071">
    <property type="entry name" value="TRANSCRIPTION FACTOR GATA FAMILY MEMBER"/>
    <property type="match status" value="1"/>
</dbReference>